<protein>
    <submittedName>
        <fullName evidence="3">Uncharacterized protein</fullName>
    </submittedName>
</protein>
<proteinExistence type="inferred from homology"/>
<organism evidence="3 4">
    <name type="scientific">Trichonephila clavata</name>
    <name type="common">Joro spider</name>
    <name type="synonym">Nephila clavata</name>
    <dbReference type="NCBI Taxonomy" id="2740835"/>
    <lineage>
        <taxon>Eukaryota</taxon>
        <taxon>Metazoa</taxon>
        <taxon>Ecdysozoa</taxon>
        <taxon>Arthropoda</taxon>
        <taxon>Chelicerata</taxon>
        <taxon>Arachnida</taxon>
        <taxon>Araneae</taxon>
        <taxon>Araneomorphae</taxon>
        <taxon>Entelegynae</taxon>
        <taxon>Araneoidea</taxon>
        <taxon>Nephilidae</taxon>
        <taxon>Trichonephila</taxon>
    </lineage>
</organism>
<dbReference type="InterPro" id="IPR012105">
    <property type="entry name" value="Sp17"/>
</dbReference>
<comment type="similarity">
    <text evidence="1">Belongs to the PCP4 family.</text>
</comment>
<gene>
    <name evidence="3" type="primary">AVEN_168014_1</name>
    <name evidence="3" type="ORF">TNCT_315491</name>
</gene>
<comment type="caution">
    <text evidence="3">The sequence shown here is derived from an EMBL/GenBank/DDBJ whole genome shotgun (WGS) entry which is preliminary data.</text>
</comment>
<dbReference type="OrthoDB" id="252964at2759"/>
<dbReference type="EMBL" id="BMAO01013444">
    <property type="protein sequence ID" value="GFQ88940.1"/>
    <property type="molecule type" value="Genomic_DNA"/>
</dbReference>
<dbReference type="InterPro" id="IPR052142">
    <property type="entry name" value="Calmodulin_Regulator_PCP4-like"/>
</dbReference>
<evidence type="ECO:0000313" key="3">
    <source>
        <dbReference type="EMBL" id="GFQ88940.1"/>
    </source>
</evidence>
<dbReference type="Proteomes" id="UP000887116">
    <property type="component" value="Unassembled WGS sequence"/>
</dbReference>
<evidence type="ECO:0000256" key="2">
    <source>
        <dbReference type="SAM" id="MobiDB-lite"/>
    </source>
</evidence>
<feature type="non-terminal residue" evidence="3">
    <location>
        <position position="111"/>
    </location>
</feature>
<name>A0A8X6KWB4_TRICU</name>
<accession>A0A8X6KWB4</accession>
<evidence type="ECO:0000256" key="1">
    <source>
        <dbReference type="ARBA" id="ARBA00038017"/>
    </source>
</evidence>
<dbReference type="SMART" id="SM00015">
    <property type="entry name" value="IQ"/>
    <property type="match status" value="2"/>
</dbReference>
<dbReference type="CDD" id="cd23767">
    <property type="entry name" value="IQCD"/>
    <property type="match status" value="1"/>
</dbReference>
<evidence type="ECO:0000313" key="4">
    <source>
        <dbReference type="Proteomes" id="UP000887116"/>
    </source>
</evidence>
<dbReference type="Pfam" id="PF00612">
    <property type="entry name" value="IQ"/>
    <property type="match status" value="2"/>
</dbReference>
<dbReference type="AlphaFoldDB" id="A0A8X6KWB4"/>
<feature type="compositionally biased region" description="Basic and acidic residues" evidence="2">
    <location>
        <begin position="38"/>
        <end position="58"/>
    </location>
</feature>
<feature type="region of interest" description="Disordered" evidence="2">
    <location>
        <begin position="85"/>
        <end position="111"/>
    </location>
</feature>
<keyword evidence="4" id="KW-1185">Reference proteome</keyword>
<dbReference type="Gene3D" id="1.20.5.190">
    <property type="match status" value="1"/>
</dbReference>
<dbReference type="GO" id="GO:0007339">
    <property type="term" value="P:binding of sperm to zona pellucida"/>
    <property type="evidence" value="ECO:0007669"/>
    <property type="project" value="InterPro"/>
</dbReference>
<dbReference type="InterPro" id="IPR000048">
    <property type="entry name" value="IQ_motif_EF-hand-BS"/>
</dbReference>
<feature type="region of interest" description="Disordered" evidence="2">
    <location>
        <begin position="23"/>
        <end position="71"/>
    </location>
</feature>
<reference evidence="3" key="1">
    <citation type="submission" date="2020-07" db="EMBL/GenBank/DDBJ databases">
        <title>Multicomponent nature underlies the extraordinary mechanical properties of spider dragline silk.</title>
        <authorList>
            <person name="Kono N."/>
            <person name="Nakamura H."/>
            <person name="Mori M."/>
            <person name="Yoshida Y."/>
            <person name="Ohtoshi R."/>
            <person name="Malay A.D."/>
            <person name="Moran D.A.P."/>
            <person name="Tomita M."/>
            <person name="Numata K."/>
            <person name="Arakawa K."/>
        </authorList>
    </citation>
    <scope>NUCLEOTIDE SEQUENCE</scope>
</reference>
<sequence>KDIDLTDKDLEKAAAKIQSTYRNFTARKKQVEPSTDPPKQEEPTVNAKEETPVKKVENNEEENLDDIDLEDPDVEKAALKIQSTFRGYKSRKEIKPDEKPVENGEKGEDEE</sequence>
<dbReference type="PANTHER" id="PTHR15359:SF8">
    <property type="entry name" value="PROTEIN CBG01055"/>
    <property type="match status" value="1"/>
</dbReference>
<dbReference type="PIRSF" id="PIRSF016533">
    <property type="entry name" value="Sp17"/>
    <property type="match status" value="1"/>
</dbReference>
<feature type="compositionally biased region" description="Acidic residues" evidence="2">
    <location>
        <begin position="59"/>
        <end position="71"/>
    </location>
</feature>
<dbReference type="PANTHER" id="PTHR15359">
    <property type="entry name" value="IG-LIKE DOMAIN-CONTAINING PROTEIN"/>
    <property type="match status" value="1"/>
</dbReference>
<dbReference type="PROSITE" id="PS50096">
    <property type="entry name" value="IQ"/>
    <property type="match status" value="2"/>
</dbReference>
<feature type="compositionally biased region" description="Basic and acidic residues" evidence="2">
    <location>
        <begin position="90"/>
        <end position="111"/>
    </location>
</feature>
<dbReference type="GO" id="GO:0016020">
    <property type="term" value="C:membrane"/>
    <property type="evidence" value="ECO:0007669"/>
    <property type="project" value="InterPro"/>
</dbReference>